<evidence type="ECO:0000313" key="2">
    <source>
        <dbReference type="EMBL" id="RCU48348.1"/>
    </source>
</evidence>
<dbReference type="Pfam" id="PF08241">
    <property type="entry name" value="Methyltransf_11"/>
    <property type="match status" value="1"/>
</dbReference>
<dbReference type="OrthoDB" id="57427at2157"/>
<dbReference type="EMBL" id="QPHM01000001">
    <property type="protein sequence ID" value="RCU48348.1"/>
    <property type="molecule type" value="Genomic_DNA"/>
</dbReference>
<gene>
    <name evidence="2" type="ORF">DU504_14185</name>
</gene>
<organism evidence="2 3">
    <name type="scientific">Haloplanus salinus</name>
    <dbReference type="NCBI Taxonomy" id="1126245"/>
    <lineage>
        <taxon>Archaea</taxon>
        <taxon>Methanobacteriati</taxon>
        <taxon>Methanobacteriota</taxon>
        <taxon>Stenosarchaea group</taxon>
        <taxon>Halobacteria</taxon>
        <taxon>Halobacteriales</taxon>
        <taxon>Haloferacaceae</taxon>
        <taxon>Haloplanus</taxon>
    </lineage>
</organism>
<dbReference type="GO" id="GO:0032259">
    <property type="term" value="P:methylation"/>
    <property type="evidence" value="ECO:0007669"/>
    <property type="project" value="UniProtKB-KW"/>
</dbReference>
<evidence type="ECO:0000313" key="3">
    <source>
        <dbReference type="Proteomes" id="UP000252189"/>
    </source>
</evidence>
<keyword evidence="3" id="KW-1185">Reference proteome</keyword>
<reference evidence="2 3" key="1">
    <citation type="submission" date="2018-07" db="EMBL/GenBank/DDBJ databases">
        <title>Genome sequences of Haloplanus salinus JCM 18368T.</title>
        <authorList>
            <person name="Kim Y.B."/>
            <person name="Roh S.W."/>
        </authorList>
    </citation>
    <scope>NUCLEOTIDE SEQUENCE [LARGE SCALE GENOMIC DNA]</scope>
    <source>
        <strain evidence="2 3">JCM 18368</strain>
    </source>
</reference>
<proteinExistence type="predicted"/>
<dbReference type="AlphaFoldDB" id="A0A368NCY0"/>
<accession>A0A368NCY0</accession>
<comment type="caution">
    <text evidence="2">The sequence shown here is derived from an EMBL/GenBank/DDBJ whole genome shotgun (WGS) entry which is preliminary data.</text>
</comment>
<dbReference type="Proteomes" id="UP000252189">
    <property type="component" value="Unassembled WGS sequence"/>
</dbReference>
<feature type="domain" description="Methyltransferase type 11" evidence="1">
    <location>
        <begin position="93"/>
        <end position="142"/>
    </location>
</feature>
<evidence type="ECO:0000259" key="1">
    <source>
        <dbReference type="Pfam" id="PF08241"/>
    </source>
</evidence>
<sequence length="207" mass="22882">MDVLSAAGRRKRDDSDDGSFYDNPRYVTHADAAFCQRLTALYDGVIDCGDRVFDAMGSWISHFPETELGHVVGHGLNADELAANDRYDEWFVRNLNEEQSLPLEDGAFDVVCCALSVQYLQFPEAVFEEFDRVLDGGGVVVVSFTNRMFPTKAIRAWRMASMADRANLVASYLRAGGLTVTDRVADDGPGDPFYAVVGRAGADRHQE</sequence>
<dbReference type="Gene3D" id="3.40.50.150">
    <property type="entry name" value="Vaccinia Virus protein VP39"/>
    <property type="match status" value="1"/>
</dbReference>
<dbReference type="PANTHER" id="PTHR43036">
    <property type="entry name" value="OSJNBB0011N17.9 PROTEIN"/>
    <property type="match status" value="1"/>
</dbReference>
<keyword evidence="2" id="KW-0489">Methyltransferase</keyword>
<dbReference type="RefSeq" id="WP_114449982.1">
    <property type="nucleotide sequence ID" value="NZ_QPHM01000001.1"/>
</dbReference>
<name>A0A368NCY0_9EURY</name>
<protein>
    <submittedName>
        <fullName evidence="2">Methyltransferase domain-containing protein</fullName>
    </submittedName>
</protein>
<dbReference type="InterPro" id="IPR029063">
    <property type="entry name" value="SAM-dependent_MTases_sf"/>
</dbReference>
<dbReference type="GO" id="GO:0008757">
    <property type="term" value="F:S-adenosylmethionine-dependent methyltransferase activity"/>
    <property type="evidence" value="ECO:0007669"/>
    <property type="project" value="InterPro"/>
</dbReference>
<keyword evidence="2" id="KW-0808">Transferase</keyword>
<dbReference type="InterPro" id="IPR013216">
    <property type="entry name" value="Methyltransf_11"/>
</dbReference>
<dbReference type="SUPFAM" id="SSF53335">
    <property type="entry name" value="S-adenosyl-L-methionine-dependent methyltransferases"/>
    <property type="match status" value="1"/>
</dbReference>
<dbReference type="PANTHER" id="PTHR43036:SF2">
    <property type="entry name" value="OS04G0481300 PROTEIN"/>
    <property type="match status" value="1"/>
</dbReference>